<evidence type="ECO:0000256" key="3">
    <source>
        <dbReference type="ARBA" id="ARBA00022989"/>
    </source>
</evidence>
<proteinExistence type="predicted"/>
<feature type="transmembrane region" description="Helical" evidence="6">
    <location>
        <begin position="6"/>
        <end position="25"/>
    </location>
</feature>
<dbReference type="PANTHER" id="PTHR36926">
    <property type="entry name" value="COLICIN V PRODUCTION PROTEIN"/>
    <property type="match status" value="1"/>
</dbReference>
<dbReference type="Proteomes" id="UP001597295">
    <property type="component" value="Unassembled WGS sequence"/>
</dbReference>
<dbReference type="InterPro" id="IPR052719">
    <property type="entry name" value="CvpA-like"/>
</dbReference>
<keyword evidence="2 6" id="KW-0812">Transmembrane</keyword>
<evidence type="ECO:0000256" key="5">
    <source>
        <dbReference type="SAM" id="MobiDB-lite"/>
    </source>
</evidence>
<feature type="transmembrane region" description="Helical" evidence="6">
    <location>
        <begin position="111"/>
        <end position="131"/>
    </location>
</feature>
<comment type="subcellular location">
    <subcellularLocation>
        <location evidence="1">Membrane</location>
        <topology evidence="1">Multi-pass membrane protein</topology>
    </subcellularLocation>
</comment>
<dbReference type="Pfam" id="PF02674">
    <property type="entry name" value="Colicin_V"/>
    <property type="match status" value="1"/>
</dbReference>
<keyword evidence="3 6" id="KW-1133">Transmembrane helix</keyword>
<keyword evidence="4 6" id="KW-0472">Membrane</keyword>
<dbReference type="EMBL" id="JBHUIP010000005">
    <property type="protein sequence ID" value="MFD2262764.1"/>
    <property type="molecule type" value="Genomic_DNA"/>
</dbReference>
<sequence>MNGGLTMADMAVIIIILVSGVLAFLRGFVREALGIAAWVGAAFAAVWLYPFVQPLALELIGMDVVANPVAWVSIFLIALVLLSILASALASQVKSSHLSALDRSLGFVFGLFRGAVLVSLAFFLATLIGFVKPAEPPIWLAQARTFPLIQQGADMISVFVPKDQQARSAAQAEEAKRKVEQVQDAKRAFDALNQPAPKPAPNDPSGYNQQDRNKLDQLIQAK</sequence>
<evidence type="ECO:0000256" key="4">
    <source>
        <dbReference type="ARBA" id="ARBA00023136"/>
    </source>
</evidence>
<dbReference type="InterPro" id="IPR003825">
    <property type="entry name" value="Colicin-V_CvpA"/>
</dbReference>
<accession>A0ABW5DQN2</accession>
<comment type="caution">
    <text evidence="7">The sequence shown here is derived from an EMBL/GenBank/DDBJ whole genome shotgun (WGS) entry which is preliminary data.</text>
</comment>
<dbReference type="PANTHER" id="PTHR36926:SF1">
    <property type="entry name" value="COLICIN V PRODUCTION PROTEIN"/>
    <property type="match status" value="1"/>
</dbReference>
<evidence type="ECO:0000313" key="7">
    <source>
        <dbReference type="EMBL" id="MFD2262764.1"/>
    </source>
</evidence>
<evidence type="ECO:0000256" key="1">
    <source>
        <dbReference type="ARBA" id="ARBA00004141"/>
    </source>
</evidence>
<dbReference type="RefSeq" id="WP_379875731.1">
    <property type="nucleotide sequence ID" value="NZ_JBHUIP010000005.1"/>
</dbReference>
<feature type="region of interest" description="Disordered" evidence="5">
    <location>
        <begin position="186"/>
        <end position="222"/>
    </location>
</feature>
<name>A0ABW5DQN2_9PROT</name>
<evidence type="ECO:0000256" key="2">
    <source>
        <dbReference type="ARBA" id="ARBA00022692"/>
    </source>
</evidence>
<evidence type="ECO:0000313" key="8">
    <source>
        <dbReference type="Proteomes" id="UP001597295"/>
    </source>
</evidence>
<feature type="transmembrane region" description="Helical" evidence="6">
    <location>
        <begin position="69"/>
        <end position="90"/>
    </location>
</feature>
<reference evidence="8" key="1">
    <citation type="journal article" date="2019" name="Int. J. Syst. Evol. Microbiol.">
        <title>The Global Catalogue of Microorganisms (GCM) 10K type strain sequencing project: providing services to taxonomists for standard genome sequencing and annotation.</title>
        <authorList>
            <consortium name="The Broad Institute Genomics Platform"/>
            <consortium name="The Broad Institute Genome Sequencing Center for Infectious Disease"/>
            <person name="Wu L."/>
            <person name="Ma J."/>
        </authorList>
    </citation>
    <scope>NUCLEOTIDE SEQUENCE [LARGE SCALE GENOMIC DNA]</scope>
    <source>
        <strain evidence="8">CGMCC 1.19062</strain>
    </source>
</reference>
<keyword evidence="8" id="KW-1185">Reference proteome</keyword>
<feature type="transmembrane region" description="Helical" evidence="6">
    <location>
        <begin position="32"/>
        <end position="49"/>
    </location>
</feature>
<organism evidence="7 8">
    <name type="scientific">Lacibacterium aquatile</name>
    <dbReference type="NCBI Taxonomy" id="1168082"/>
    <lineage>
        <taxon>Bacteria</taxon>
        <taxon>Pseudomonadati</taxon>
        <taxon>Pseudomonadota</taxon>
        <taxon>Alphaproteobacteria</taxon>
        <taxon>Rhodospirillales</taxon>
        <taxon>Rhodospirillaceae</taxon>
    </lineage>
</organism>
<evidence type="ECO:0000256" key="6">
    <source>
        <dbReference type="SAM" id="Phobius"/>
    </source>
</evidence>
<gene>
    <name evidence="7" type="ORF">ACFSM5_07675</name>
</gene>
<protein>
    <submittedName>
        <fullName evidence="7">CvpA family protein</fullName>
    </submittedName>
</protein>